<dbReference type="Proteomes" id="UP000245535">
    <property type="component" value="Unassembled WGS sequence"/>
</dbReference>
<keyword evidence="2" id="KW-1185">Reference proteome</keyword>
<evidence type="ECO:0000313" key="2">
    <source>
        <dbReference type="Proteomes" id="UP000245535"/>
    </source>
</evidence>
<evidence type="ECO:0000313" key="1">
    <source>
        <dbReference type="EMBL" id="PWJ43675.1"/>
    </source>
</evidence>
<comment type="caution">
    <text evidence="1">The sequence shown here is derived from an EMBL/GenBank/DDBJ whole genome shotgun (WGS) entry which is preliminary data.</text>
</comment>
<dbReference type="EMBL" id="QGDO01000001">
    <property type="protein sequence ID" value="PWJ43675.1"/>
    <property type="molecule type" value="Genomic_DNA"/>
</dbReference>
<reference evidence="1 2" key="1">
    <citation type="submission" date="2018-03" db="EMBL/GenBank/DDBJ databases">
        <title>Genomic Encyclopedia of Archaeal and Bacterial Type Strains, Phase II (KMG-II): from individual species to whole genera.</title>
        <authorList>
            <person name="Goeker M."/>
        </authorList>
    </citation>
    <scope>NUCLEOTIDE SEQUENCE [LARGE SCALE GENOMIC DNA]</scope>
    <source>
        <strain evidence="1 2">DSM 28229</strain>
    </source>
</reference>
<organism evidence="1 2">
    <name type="scientific">Sediminitomix flava</name>
    <dbReference type="NCBI Taxonomy" id="379075"/>
    <lineage>
        <taxon>Bacteria</taxon>
        <taxon>Pseudomonadati</taxon>
        <taxon>Bacteroidota</taxon>
        <taxon>Cytophagia</taxon>
        <taxon>Cytophagales</taxon>
        <taxon>Flammeovirgaceae</taxon>
        <taxon>Sediminitomix</taxon>
    </lineage>
</organism>
<dbReference type="Gene3D" id="3.40.50.150">
    <property type="entry name" value="Vaccinia Virus protein VP39"/>
    <property type="match status" value="1"/>
</dbReference>
<dbReference type="AlphaFoldDB" id="A0A315ZDH6"/>
<dbReference type="InterPro" id="IPR029063">
    <property type="entry name" value="SAM-dependent_MTases_sf"/>
</dbReference>
<sequence>MEISQFKKFANLIGLDQGEDIDEIYDEISKADRVLELGSGYGRVIEVLRRKGFKGVISGVERSLKLREYVQNTFNEDVRLFKELPLELNEKFDAILYVWSGILEQERDIQKDIVKQCAELLDEGGKLLIETPFKEIKKLGDLKEDTKTIRVKEEWGTLSAYFTSAQDIEEYAKEAGFKNIREVYYHTRTNLSRIFYILQK</sequence>
<gene>
    <name evidence="1" type="ORF">BC781_10121</name>
</gene>
<keyword evidence="1" id="KW-0808">Transferase</keyword>
<protein>
    <submittedName>
        <fullName evidence="1">Methyltransferase family protein</fullName>
    </submittedName>
</protein>
<proteinExistence type="predicted"/>
<dbReference type="GO" id="GO:0032259">
    <property type="term" value="P:methylation"/>
    <property type="evidence" value="ECO:0007669"/>
    <property type="project" value="UniProtKB-KW"/>
</dbReference>
<dbReference type="SUPFAM" id="SSF53335">
    <property type="entry name" value="S-adenosyl-L-methionine-dependent methyltransferases"/>
    <property type="match status" value="1"/>
</dbReference>
<dbReference type="GO" id="GO:0008168">
    <property type="term" value="F:methyltransferase activity"/>
    <property type="evidence" value="ECO:0007669"/>
    <property type="project" value="UniProtKB-KW"/>
</dbReference>
<dbReference type="Pfam" id="PF13489">
    <property type="entry name" value="Methyltransf_23"/>
    <property type="match status" value="1"/>
</dbReference>
<name>A0A315ZDH6_SEDFL</name>
<accession>A0A315ZDH6</accession>
<keyword evidence="1" id="KW-0489">Methyltransferase</keyword>
<dbReference type="CDD" id="cd02440">
    <property type="entry name" value="AdoMet_MTases"/>
    <property type="match status" value="1"/>
</dbReference>